<evidence type="ECO:0000313" key="2">
    <source>
        <dbReference type="EMBL" id="KAL0893445.1"/>
    </source>
</evidence>
<dbReference type="InterPro" id="IPR026680">
    <property type="entry name" value="CCDC137"/>
</dbReference>
<feature type="region of interest" description="Disordered" evidence="1">
    <location>
        <begin position="114"/>
        <end position="188"/>
    </location>
</feature>
<accession>A0ABR3IB18</accession>
<dbReference type="PANTHER" id="PTHR21838:SF2">
    <property type="entry name" value="COILED-COIL DOMAIN-CONTAINING PROTEIN 137"/>
    <property type="match status" value="1"/>
</dbReference>
<organism evidence="2 3">
    <name type="scientific">Loxostege sticticalis</name>
    <name type="common">Beet webworm moth</name>
    <dbReference type="NCBI Taxonomy" id="481309"/>
    <lineage>
        <taxon>Eukaryota</taxon>
        <taxon>Metazoa</taxon>
        <taxon>Ecdysozoa</taxon>
        <taxon>Arthropoda</taxon>
        <taxon>Hexapoda</taxon>
        <taxon>Insecta</taxon>
        <taxon>Pterygota</taxon>
        <taxon>Neoptera</taxon>
        <taxon>Endopterygota</taxon>
        <taxon>Lepidoptera</taxon>
        <taxon>Glossata</taxon>
        <taxon>Ditrysia</taxon>
        <taxon>Pyraloidea</taxon>
        <taxon>Crambidae</taxon>
        <taxon>Pyraustinae</taxon>
        <taxon>Loxostege</taxon>
    </lineage>
</organism>
<evidence type="ECO:0000313" key="3">
    <source>
        <dbReference type="Proteomes" id="UP001549920"/>
    </source>
</evidence>
<evidence type="ECO:0008006" key="4">
    <source>
        <dbReference type="Google" id="ProtNLM"/>
    </source>
</evidence>
<feature type="compositionally biased region" description="Basic residues" evidence="1">
    <location>
        <begin position="1"/>
        <end position="12"/>
    </location>
</feature>
<dbReference type="EMBL" id="JBEUOH010000006">
    <property type="protein sequence ID" value="KAL0893445.1"/>
    <property type="molecule type" value="Genomic_DNA"/>
</dbReference>
<feature type="compositionally biased region" description="Basic and acidic residues" evidence="1">
    <location>
        <begin position="177"/>
        <end position="188"/>
    </location>
</feature>
<feature type="compositionally biased region" description="Basic and acidic residues" evidence="1">
    <location>
        <begin position="224"/>
        <end position="235"/>
    </location>
</feature>
<keyword evidence="3" id="KW-1185">Reference proteome</keyword>
<feature type="region of interest" description="Disordered" evidence="1">
    <location>
        <begin position="202"/>
        <end position="264"/>
    </location>
</feature>
<feature type="compositionally biased region" description="Basic residues" evidence="1">
    <location>
        <begin position="142"/>
        <end position="152"/>
    </location>
</feature>
<feature type="region of interest" description="Disordered" evidence="1">
    <location>
        <begin position="1"/>
        <end position="102"/>
    </location>
</feature>
<gene>
    <name evidence="2" type="ORF">ABMA27_015025</name>
</gene>
<name>A0ABR3IB18_LOXSC</name>
<feature type="compositionally biased region" description="Low complexity" evidence="1">
    <location>
        <begin position="153"/>
        <end position="169"/>
    </location>
</feature>
<dbReference type="PANTHER" id="PTHR21838">
    <property type="entry name" value="COILED-COIL DOMAIN-CONTAINING PROTEIN 137"/>
    <property type="match status" value="1"/>
</dbReference>
<proteinExistence type="predicted"/>
<comment type="caution">
    <text evidence="2">The sequence shown here is derived from an EMBL/GenBank/DDBJ whole genome shotgun (WGS) entry which is preliminary data.</text>
</comment>
<feature type="compositionally biased region" description="Polar residues" evidence="1">
    <location>
        <begin position="76"/>
        <end position="89"/>
    </location>
</feature>
<protein>
    <recommendedName>
        <fullName evidence="4">Coiled-coil domain-containing protein 137</fullName>
    </recommendedName>
</protein>
<dbReference type="Proteomes" id="UP001549920">
    <property type="component" value="Unassembled WGS sequence"/>
</dbReference>
<feature type="compositionally biased region" description="Acidic residues" evidence="1">
    <location>
        <begin position="118"/>
        <end position="133"/>
    </location>
</feature>
<sequence>MGRKIPAKKHRGVKDPLQQQAKRLQSLKGKINAPPKDPDEQPVPRSLMRLFGLQDAKTNDNKPANKKKHKRPALNDSRQSNTQGKNPISQMKKLPGESGRSFSLRINSAVKALHGSIDQDDYPVEMETEPDDIQGDRMEAQRRRRERKRKRAGAAGDGEPPAPTRAQRLALKKQAKKQRETEALQEKREVVYERVGFGEVAHAPPALSFKHKKAPKDAGAPRPGRRDLLLSKLLDKSSSSSGAPARHKARALPAAERMRLERARQDAVDAYRKIKAQQTKNRTQ</sequence>
<reference evidence="2 3" key="1">
    <citation type="submission" date="2024-06" db="EMBL/GenBank/DDBJ databases">
        <title>A chromosome-level genome assembly of beet webworm, Loxostege sticticalis.</title>
        <authorList>
            <person name="Zhang Y."/>
        </authorList>
    </citation>
    <scope>NUCLEOTIDE SEQUENCE [LARGE SCALE GENOMIC DNA]</scope>
    <source>
        <strain evidence="2">AQ026</strain>
        <tissue evidence="2">Whole body</tissue>
    </source>
</reference>
<evidence type="ECO:0000256" key="1">
    <source>
        <dbReference type="SAM" id="MobiDB-lite"/>
    </source>
</evidence>